<evidence type="ECO:0000313" key="1">
    <source>
        <dbReference type="EMBL" id="MFD2170165.1"/>
    </source>
</evidence>
<proteinExistence type="predicted"/>
<organism evidence="1 2">
    <name type="scientific">Tumebacillus lipolyticus</name>
    <dbReference type="NCBI Taxonomy" id="1280370"/>
    <lineage>
        <taxon>Bacteria</taxon>
        <taxon>Bacillati</taxon>
        <taxon>Bacillota</taxon>
        <taxon>Bacilli</taxon>
        <taxon>Bacillales</taxon>
        <taxon>Alicyclobacillaceae</taxon>
        <taxon>Tumebacillus</taxon>
    </lineage>
</organism>
<protein>
    <submittedName>
        <fullName evidence="1">Uncharacterized protein</fullName>
    </submittedName>
</protein>
<dbReference type="EMBL" id="JBHUIO010000005">
    <property type="protein sequence ID" value="MFD2170165.1"/>
    <property type="molecule type" value="Genomic_DNA"/>
</dbReference>
<accession>A0ABW4ZYA0</accession>
<dbReference type="RefSeq" id="WP_386045878.1">
    <property type="nucleotide sequence ID" value="NZ_JBHUIO010000005.1"/>
</dbReference>
<comment type="caution">
    <text evidence="1">The sequence shown here is derived from an EMBL/GenBank/DDBJ whole genome shotgun (WGS) entry which is preliminary data.</text>
</comment>
<evidence type="ECO:0000313" key="2">
    <source>
        <dbReference type="Proteomes" id="UP001597343"/>
    </source>
</evidence>
<reference evidence="2" key="1">
    <citation type="journal article" date="2019" name="Int. J. Syst. Evol. Microbiol.">
        <title>The Global Catalogue of Microorganisms (GCM) 10K type strain sequencing project: providing services to taxonomists for standard genome sequencing and annotation.</title>
        <authorList>
            <consortium name="The Broad Institute Genomics Platform"/>
            <consortium name="The Broad Institute Genome Sequencing Center for Infectious Disease"/>
            <person name="Wu L."/>
            <person name="Ma J."/>
        </authorList>
    </citation>
    <scope>NUCLEOTIDE SEQUENCE [LARGE SCALE GENOMIC DNA]</scope>
    <source>
        <strain evidence="2">CGMCC 1.13574</strain>
    </source>
</reference>
<gene>
    <name evidence="1" type="ORF">ACFSOY_09165</name>
</gene>
<dbReference type="Proteomes" id="UP001597343">
    <property type="component" value="Unassembled WGS sequence"/>
</dbReference>
<sequence length="125" mass="14662">MDQPINSSSKKWDNIEEVYQAPDFPVKKGTVVEVRVETETSIEKFDQGTYSTDVIFHNWMYIYNDRRIKPFKLVSYECLGTGFQAKLLFVKKSKTVDELKLACQDILDVYNYFGIQMISWVNKKV</sequence>
<name>A0ABW4ZYA0_9BACL</name>
<keyword evidence="2" id="KW-1185">Reference proteome</keyword>